<protein>
    <recommendedName>
        <fullName evidence="4">Secreted protein</fullName>
    </recommendedName>
</protein>
<keyword evidence="3" id="KW-1185">Reference proteome</keyword>
<evidence type="ECO:0008006" key="4">
    <source>
        <dbReference type="Google" id="ProtNLM"/>
    </source>
</evidence>
<name>A0A9P5N9A3_GYMJU</name>
<gene>
    <name evidence="2" type="ORF">CPB84DRAFT_1803777</name>
</gene>
<feature type="chain" id="PRO_5040372136" description="Secreted protein" evidence="1">
    <location>
        <begin position="20"/>
        <end position="75"/>
    </location>
</feature>
<comment type="caution">
    <text evidence="2">The sequence shown here is derived from an EMBL/GenBank/DDBJ whole genome shotgun (WGS) entry which is preliminary data.</text>
</comment>
<organism evidence="2 3">
    <name type="scientific">Gymnopilus junonius</name>
    <name type="common">Spectacular rustgill mushroom</name>
    <name type="synonym">Gymnopilus spectabilis subsp. junonius</name>
    <dbReference type="NCBI Taxonomy" id="109634"/>
    <lineage>
        <taxon>Eukaryota</taxon>
        <taxon>Fungi</taxon>
        <taxon>Dikarya</taxon>
        <taxon>Basidiomycota</taxon>
        <taxon>Agaricomycotina</taxon>
        <taxon>Agaricomycetes</taxon>
        <taxon>Agaricomycetidae</taxon>
        <taxon>Agaricales</taxon>
        <taxon>Agaricineae</taxon>
        <taxon>Hymenogastraceae</taxon>
        <taxon>Gymnopilus</taxon>
    </lineage>
</organism>
<sequence length="75" mass="8318">MFCSFCLVCLSVCLSGGISWHSQCLRSWCLVVLPCKGPGDRVRLCLWQSPAQSTKPWALLVVDLPAWVSVGLRPR</sequence>
<dbReference type="Proteomes" id="UP000724874">
    <property type="component" value="Unassembled WGS sequence"/>
</dbReference>
<reference evidence="2" key="1">
    <citation type="submission" date="2020-11" db="EMBL/GenBank/DDBJ databases">
        <authorList>
            <consortium name="DOE Joint Genome Institute"/>
            <person name="Ahrendt S."/>
            <person name="Riley R."/>
            <person name="Andreopoulos W."/>
            <person name="LaButti K."/>
            <person name="Pangilinan J."/>
            <person name="Ruiz-duenas F.J."/>
            <person name="Barrasa J.M."/>
            <person name="Sanchez-Garcia M."/>
            <person name="Camarero S."/>
            <person name="Miyauchi S."/>
            <person name="Serrano A."/>
            <person name="Linde D."/>
            <person name="Babiker R."/>
            <person name="Drula E."/>
            <person name="Ayuso-Fernandez I."/>
            <person name="Pacheco R."/>
            <person name="Padilla G."/>
            <person name="Ferreira P."/>
            <person name="Barriuso J."/>
            <person name="Kellner H."/>
            <person name="Castanera R."/>
            <person name="Alfaro M."/>
            <person name="Ramirez L."/>
            <person name="Pisabarro A.G."/>
            <person name="Kuo A."/>
            <person name="Tritt A."/>
            <person name="Lipzen A."/>
            <person name="He G."/>
            <person name="Yan M."/>
            <person name="Ng V."/>
            <person name="Cullen D."/>
            <person name="Martin F."/>
            <person name="Rosso M.-N."/>
            <person name="Henrissat B."/>
            <person name="Hibbett D."/>
            <person name="Martinez A.T."/>
            <person name="Grigoriev I.V."/>
        </authorList>
    </citation>
    <scope>NUCLEOTIDE SEQUENCE</scope>
    <source>
        <strain evidence="2">AH 44721</strain>
    </source>
</reference>
<feature type="signal peptide" evidence="1">
    <location>
        <begin position="1"/>
        <end position="19"/>
    </location>
</feature>
<dbReference type="AlphaFoldDB" id="A0A9P5N9A3"/>
<keyword evidence="1" id="KW-0732">Signal</keyword>
<evidence type="ECO:0000313" key="2">
    <source>
        <dbReference type="EMBL" id="KAF8869634.1"/>
    </source>
</evidence>
<dbReference type="EMBL" id="JADNYJ010000418">
    <property type="protein sequence ID" value="KAF8869634.1"/>
    <property type="molecule type" value="Genomic_DNA"/>
</dbReference>
<proteinExistence type="predicted"/>
<evidence type="ECO:0000256" key="1">
    <source>
        <dbReference type="SAM" id="SignalP"/>
    </source>
</evidence>
<accession>A0A9P5N9A3</accession>
<evidence type="ECO:0000313" key="3">
    <source>
        <dbReference type="Proteomes" id="UP000724874"/>
    </source>
</evidence>